<dbReference type="Pfam" id="PF03364">
    <property type="entry name" value="Polyketide_cyc"/>
    <property type="match status" value="1"/>
</dbReference>
<dbReference type="AlphaFoldDB" id="A0A1J5SMZ0"/>
<dbReference type="EMBL" id="MLJW01000069">
    <property type="protein sequence ID" value="OIR03036.1"/>
    <property type="molecule type" value="Genomic_DNA"/>
</dbReference>
<dbReference type="InterPro" id="IPR023393">
    <property type="entry name" value="START-like_dom_sf"/>
</dbReference>
<gene>
    <name evidence="2" type="primary">pasT_2</name>
    <name evidence="2" type="ORF">GALL_148140</name>
</gene>
<protein>
    <submittedName>
        <fullName evidence="2">Persistence and stress-resistance toxin PasT</fullName>
    </submittedName>
</protein>
<reference evidence="2" key="1">
    <citation type="submission" date="2016-10" db="EMBL/GenBank/DDBJ databases">
        <title>Sequence of Gallionella enrichment culture.</title>
        <authorList>
            <person name="Poehlein A."/>
            <person name="Muehling M."/>
            <person name="Daniel R."/>
        </authorList>
    </citation>
    <scope>NUCLEOTIDE SEQUENCE</scope>
</reference>
<evidence type="ECO:0000259" key="1">
    <source>
        <dbReference type="Pfam" id="PF03364"/>
    </source>
</evidence>
<dbReference type="InterPro" id="IPR005031">
    <property type="entry name" value="COQ10_START"/>
</dbReference>
<dbReference type="PANTHER" id="PTHR12901">
    <property type="entry name" value="SPERM PROTEIN HOMOLOG"/>
    <property type="match status" value="1"/>
</dbReference>
<dbReference type="InterPro" id="IPR044996">
    <property type="entry name" value="COQ10-like"/>
</dbReference>
<dbReference type="GO" id="GO:0045333">
    <property type="term" value="P:cellular respiration"/>
    <property type="evidence" value="ECO:0007669"/>
    <property type="project" value="InterPro"/>
</dbReference>
<accession>A0A1J5SMZ0</accession>
<proteinExistence type="predicted"/>
<sequence length="143" mass="16224">MAVVEKSVLIERSAAQMFDLVDRVEDYPKFLPWCGGTELFERNPSITSARIDISYHGLKTHFSTENAKSYPRSMAIALTDGPFKHMDGGWRFTPLGDAACKVEFRLHYEFSSRLLEKVLGPVFNHIANTFVESFVKRAGELYA</sequence>
<evidence type="ECO:0000313" key="2">
    <source>
        <dbReference type="EMBL" id="OIR03036.1"/>
    </source>
</evidence>
<name>A0A1J5SMZ0_9ZZZZ</name>
<dbReference type="SUPFAM" id="SSF55961">
    <property type="entry name" value="Bet v1-like"/>
    <property type="match status" value="1"/>
</dbReference>
<dbReference type="GO" id="GO:0048039">
    <property type="term" value="F:ubiquinone binding"/>
    <property type="evidence" value="ECO:0007669"/>
    <property type="project" value="InterPro"/>
</dbReference>
<dbReference type="Gene3D" id="3.30.530.20">
    <property type="match status" value="1"/>
</dbReference>
<comment type="caution">
    <text evidence="2">The sequence shown here is derived from an EMBL/GenBank/DDBJ whole genome shotgun (WGS) entry which is preliminary data.</text>
</comment>
<dbReference type="PANTHER" id="PTHR12901:SF10">
    <property type="entry name" value="COENZYME Q-BINDING PROTEIN COQ10, MITOCHONDRIAL"/>
    <property type="match status" value="1"/>
</dbReference>
<dbReference type="CDD" id="cd07813">
    <property type="entry name" value="COQ10p_like"/>
    <property type="match status" value="1"/>
</dbReference>
<organism evidence="2">
    <name type="scientific">mine drainage metagenome</name>
    <dbReference type="NCBI Taxonomy" id="410659"/>
    <lineage>
        <taxon>unclassified sequences</taxon>
        <taxon>metagenomes</taxon>
        <taxon>ecological metagenomes</taxon>
    </lineage>
</organism>
<feature type="domain" description="Coenzyme Q-binding protein COQ10 START" evidence="1">
    <location>
        <begin position="10"/>
        <end position="134"/>
    </location>
</feature>